<dbReference type="NCBIfam" id="TIGR00595">
    <property type="entry name" value="priA"/>
    <property type="match status" value="1"/>
</dbReference>
<dbReference type="STRING" id="335284.Pcryo_2007"/>
<evidence type="ECO:0000313" key="15">
    <source>
        <dbReference type="Proteomes" id="UP000002425"/>
    </source>
</evidence>
<name>Q1Q969_PSYCK</name>
<dbReference type="PANTHER" id="PTHR30580">
    <property type="entry name" value="PRIMOSOMAL PROTEIN N"/>
    <property type="match status" value="1"/>
</dbReference>
<evidence type="ECO:0000256" key="2">
    <source>
        <dbReference type="ARBA" id="ARBA00022705"/>
    </source>
</evidence>
<protein>
    <recommendedName>
        <fullName evidence="12">Replication restart protein PriA</fullName>
    </recommendedName>
    <alternativeName>
        <fullName evidence="12">ATP-dependent DNA helicase PriA</fullName>
        <ecNumber evidence="12">5.6.2.4</ecNumber>
    </alternativeName>
    <alternativeName>
        <fullName evidence="12">DNA 3'-5' helicase PriA</fullName>
    </alternativeName>
</protein>
<feature type="binding site" evidence="12">
    <location>
        <position position="484"/>
    </location>
    <ligand>
        <name>Zn(2+)</name>
        <dbReference type="ChEBI" id="CHEBI:29105"/>
        <label>1</label>
    </ligand>
</feature>
<keyword evidence="15" id="KW-1185">Reference proteome</keyword>
<dbReference type="FunFam" id="3.40.1440.60:FF:000001">
    <property type="entry name" value="Primosomal protein N"/>
    <property type="match status" value="1"/>
</dbReference>
<evidence type="ECO:0000256" key="4">
    <source>
        <dbReference type="ARBA" id="ARBA00022741"/>
    </source>
</evidence>
<comment type="subunit">
    <text evidence="12">Component of the replication restart primosome.</text>
</comment>
<dbReference type="SUPFAM" id="SSF52540">
    <property type="entry name" value="P-loop containing nucleoside triphosphate hydrolases"/>
    <property type="match status" value="2"/>
</dbReference>
<dbReference type="GO" id="GO:1990077">
    <property type="term" value="C:primosome complex"/>
    <property type="evidence" value="ECO:0007669"/>
    <property type="project" value="UniProtKB-UniRule"/>
</dbReference>
<organism evidence="14 15">
    <name type="scientific">Psychrobacter cryohalolentis (strain ATCC BAA-1226 / DSM 17306 / VKM B-2378 / K5)</name>
    <dbReference type="NCBI Taxonomy" id="335284"/>
    <lineage>
        <taxon>Bacteria</taxon>
        <taxon>Pseudomonadati</taxon>
        <taxon>Pseudomonadota</taxon>
        <taxon>Gammaproteobacteria</taxon>
        <taxon>Moraxellales</taxon>
        <taxon>Moraxellaceae</taxon>
        <taxon>Psychrobacter</taxon>
    </lineage>
</organism>
<feature type="binding site" evidence="12">
    <location>
        <position position="493"/>
    </location>
    <ligand>
        <name>Zn(2+)</name>
        <dbReference type="ChEBI" id="CHEBI:29105"/>
        <label>2</label>
    </ligand>
</feature>
<keyword evidence="5 12" id="KW-0378">Hydrolase</keyword>
<accession>Q1Q969</accession>
<dbReference type="Proteomes" id="UP000002425">
    <property type="component" value="Chromosome"/>
</dbReference>
<evidence type="ECO:0000313" key="14">
    <source>
        <dbReference type="EMBL" id="ABE75784.1"/>
    </source>
</evidence>
<dbReference type="eggNOG" id="COG1198">
    <property type="taxonomic scope" value="Bacteria"/>
</dbReference>
<dbReference type="GO" id="GO:0006302">
    <property type="term" value="P:double-strand break repair"/>
    <property type="evidence" value="ECO:0007669"/>
    <property type="project" value="InterPro"/>
</dbReference>
<dbReference type="GO" id="GO:0005524">
    <property type="term" value="F:ATP binding"/>
    <property type="evidence" value="ECO:0007669"/>
    <property type="project" value="UniProtKB-UniRule"/>
</dbReference>
<proteinExistence type="inferred from homology"/>
<dbReference type="InterPro" id="IPR042115">
    <property type="entry name" value="PriA_3primeBD_sf"/>
</dbReference>
<dbReference type="PANTHER" id="PTHR30580:SF0">
    <property type="entry name" value="PRIMOSOMAL PROTEIN N"/>
    <property type="match status" value="1"/>
</dbReference>
<evidence type="ECO:0000256" key="5">
    <source>
        <dbReference type="ARBA" id="ARBA00022801"/>
    </source>
</evidence>
<dbReference type="GO" id="GO:0016887">
    <property type="term" value="F:ATP hydrolysis activity"/>
    <property type="evidence" value="ECO:0007669"/>
    <property type="project" value="RHEA"/>
</dbReference>
<evidence type="ECO:0000256" key="11">
    <source>
        <dbReference type="ARBA" id="ARBA00048988"/>
    </source>
</evidence>
<dbReference type="CDD" id="cd17929">
    <property type="entry name" value="DEXHc_priA"/>
    <property type="match status" value="1"/>
</dbReference>
<evidence type="ECO:0000256" key="12">
    <source>
        <dbReference type="HAMAP-Rule" id="MF_00983"/>
    </source>
</evidence>
<evidence type="ECO:0000256" key="3">
    <source>
        <dbReference type="ARBA" id="ARBA00022723"/>
    </source>
</evidence>
<dbReference type="EMBL" id="CP000323">
    <property type="protein sequence ID" value="ABE75784.1"/>
    <property type="molecule type" value="Genomic_DNA"/>
</dbReference>
<evidence type="ECO:0000256" key="8">
    <source>
        <dbReference type="ARBA" id="ARBA00022840"/>
    </source>
</evidence>
<dbReference type="GO" id="GO:0003677">
    <property type="term" value="F:DNA binding"/>
    <property type="evidence" value="ECO:0007669"/>
    <property type="project" value="UniProtKB-UniRule"/>
</dbReference>
<feature type="binding site" evidence="12">
    <location>
        <position position="524"/>
    </location>
    <ligand>
        <name>Zn(2+)</name>
        <dbReference type="ChEBI" id="CHEBI:29105"/>
        <label>2</label>
    </ligand>
</feature>
<dbReference type="Pfam" id="PF18074">
    <property type="entry name" value="PriA_C"/>
    <property type="match status" value="1"/>
</dbReference>
<dbReference type="Gene3D" id="3.40.1440.60">
    <property type="entry name" value="PriA, 3(prime) DNA-binding domain"/>
    <property type="match status" value="1"/>
</dbReference>
<keyword evidence="9 12" id="KW-0238">DNA-binding</keyword>
<keyword evidence="7 12" id="KW-0862">Zinc</keyword>
<comment type="function">
    <text evidence="12">Initiates the restart of stalled replication forks, which reloads the replicative helicase on sites other than the origin of replication. Recognizes and binds to abandoned replication forks and remodels them to uncover a helicase loading site. Promotes assembly of the primosome at these replication forks.</text>
</comment>
<dbReference type="InterPro" id="IPR005259">
    <property type="entry name" value="PriA"/>
</dbReference>
<comment type="similarity">
    <text evidence="12">Belongs to the helicase family. PriA subfamily.</text>
</comment>
<dbReference type="GO" id="GO:0006270">
    <property type="term" value="P:DNA replication initiation"/>
    <property type="evidence" value="ECO:0007669"/>
    <property type="project" value="TreeGrafter"/>
</dbReference>
<dbReference type="InterPro" id="IPR041236">
    <property type="entry name" value="PriA_C"/>
</dbReference>
<dbReference type="EC" id="5.6.2.4" evidence="12"/>
<feature type="domain" description="Helicase ATP-binding" evidence="13">
    <location>
        <begin position="248"/>
        <end position="414"/>
    </location>
</feature>
<feature type="binding site" evidence="12">
    <location>
        <position position="534"/>
    </location>
    <ligand>
        <name>Zn(2+)</name>
        <dbReference type="ChEBI" id="CHEBI:29105"/>
        <label>1</label>
    </ligand>
</feature>
<dbReference type="KEGG" id="pcr:Pcryo_2007"/>
<evidence type="ECO:0000256" key="9">
    <source>
        <dbReference type="ARBA" id="ARBA00023125"/>
    </source>
</evidence>
<keyword evidence="4 12" id="KW-0547">Nucleotide-binding</keyword>
<evidence type="ECO:0000259" key="13">
    <source>
        <dbReference type="PROSITE" id="PS51192"/>
    </source>
</evidence>
<feature type="binding site" evidence="12">
    <location>
        <position position="487"/>
    </location>
    <ligand>
        <name>Zn(2+)</name>
        <dbReference type="ChEBI" id="CHEBI:29105"/>
        <label>1</label>
    </ligand>
</feature>
<dbReference type="HOGENOM" id="CLU_013353_3_1_6"/>
<sequence>MLSLFVSPSLFLFHIDLIKLRSLFMLVQVALPVPLYRVFDYSLPSDISALPNASPNNSSIQLPQIGSRVEVSFGRQTLIGIVVAHIAQADTSVPLNKLKPINKCLDAESILDNSLLKLAYWLARYYHYPLGEVLAVILPTLVRQGKPLDLLITHWRILPHITDDDFRTNAKKQKQQFDMLKLHGQHGASEDVLLLEGMERAFLKTLEDKGLIERYIQPKQAPTSVKLAKMPLDLNEEQQLAVAAIVAAHESKCYTGFLLNGITGSGKTEVYLQAMQAVLEAGKQVLILVPEIGLTPQTRARFASRFAAHIVLLHSGMNNTHRLQGWQDCRTGHAQIIIGTRSAVLYPFADLGLIVVDEAHDGSYKQQDTLRYHAADVALYRGFQAKIPVVLGTATPSLEHLKLVDEGKLVECQLSTRPGNAKPAPMQLIDARLQSTHQQTQDDGARYDTGLTDALIGAIRQTLEAGDQVLIFLNRRGYAPVLLCEACGWQADCPRCDAHLTVHYNNQAQRSNYSSNSYLKCHHCDWQAYIPTVCPDCGSQNLDAKGMGTTRLSENLHAIFANPQTSKALYPIIQIDRDTTRRKDSWENIYQRINAGNPAILVGTQMVAKGHHFPNVTLVCLPNADRGFLSADFRSPEHTAQLMIQVAGRAGRGDKSGRVLIQTLQPDNALLLKLVKDGYLSFARELLQERKMMGLPPHSHAALIRCEGKTLAATTQALKDAIAVLPTGHNLAVLGPIDAPMSKKNSRYHAQLLLLAKDRQQLHHVLNHWWQPVLTLPSAKYLKLTLDIDPVGW</sequence>
<evidence type="ECO:0000256" key="7">
    <source>
        <dbReference type="ARBA" id="ARBA00022833"/>
    </source>
</evidence>
<gene>
    <name evidence="12" type="primary">priA</name>
    <name evidence="14" type="ordered locus">Pcryo_2007</name>
</gene>
<keyword evidence="6 12" id="KW-0347">Helicase</keyword>
<keyword evidence="3 12" id="KW-0479">Metal-binding</keyword>
<feature type="binding site" evidence="12">
    <location>
        <position position="537"/>
    </location>
    <ligand>
        <name>Zn(2+)</name>
        <dbReference type="ChEBI" id="CHEBI:29105"/>
        <label>1</label>
    </ligand>
</feature>
<dbReference type="GO" id="GO:0043138">
    <property type="term" value="F:3'-5' DNA helicase activity"/>
    <property type="evidence" value="ECO:0007669"/>
    <property type="project" value="UniProtKB-EC"/>
</dbReference>
<dbReference type="SMART" id="SM00487">
    <property type="entry name" value="DEXDc"/>
    <property type="match status" value="1"/>
</dbReference>
<dbReference type="GO" id="GO:0006310">
    <property type="term" value="P:DNA recombination"/>
    <property type="evidence" value="ECO:0007669"/>
    <property type="project" value="InterPro"/>
</dbReference>
<dbReference type="Pfam" id="PF00270">
    <property type="entry name" value="DEAD"/>
    <property type="match status" value="1"/>
</dbReference>
<comment type="catalytic activity">
    <reaction evidence="12">
        <text>Couples ATP hydrolysis with the unwinding of duplex DNA by translocating in the 3'-5' direction.</text>
        <dbReference type="EC" id="5.6.2.4"/>
    </reaction>
</comment>
<evidence type="ECO:0000256" key="1">
    <source>
        <dbReference type="ARBA" id="ARBA00022515"/>
    </source>
</evidence>
<dbReference type="Gene3D" id="3.40.50.300">
    <property type="entry name" value="P-loop containing nucleotide triphosphate hydrolases"/>
    <property type="match status" value="2"/>
</dbReference>
<dbReference type="InterPro" id="IPR027417">
    <property type="entry name" value="P-loop_NTPase"/>
</dbReference>
<dbReference type="Pfam" id="PF17764">
    <property type="entry name" value="PriA_3primeBD"/>
    <property type="match status" value="1"/>
</dbReference>
<comment type="cofactor">
    <cofactor evidence="12">
        <name>Zn(2+)</name>
        <dbReference type="ChEBI" id="CHEBI:29105"/>
    </cofactor>
    <text evidence="12">Binds 2 zinc ions per subunit.</text>
</comment>
<dbReference type="AlphaFoldDB" id="Q1Q969"/>
<dbReference type="PROSITE" id="PS51192">
    <property type="entry name" value="HELICASE_ATP_BIND_1"/>
    <property type="match status" value="1"/>
</dbReference>
<dbReference type="InterPro" id="IPR014001">
    <property type="entry name" value="Helicase_ATP-bd"/>
</dbReference>
<feature type="binding site" evidence="12">
    <location>
        <position position="496"/>
    </location>
    <ligand>
        <name>Zn(2+)</name>
        <dbReference type="ChEBI" id="CHEBI:29105"/>
        <label>2</label>
    </ligand>
</feature>
<dbReference type="GO" id="GO:0008270">
    <property type="term" value="F:zinc ion binding"/>
    <property type="evidence" value="ECO:0007669"/>
    <property type="project" value="UniProtKB-UniRule"/>
</dbReference>
<evidence type="ECO:0000256" key="10">
    <source>
        <dbReference type="ARBA" id="ARBA00023235"/>
    </source>
</evidence>
<keyword evidence="8 12" id="KW-0067">ATP-binding</keyword>
<dbReference type="InterPro" id="IPR011545">
    <property type="entry name" value="DEAD/DEAH_box_helicase_dom"/>
</dbReference>
<dbReference type="NCBIfam" id="NF004067">
    <property type="entry name" value="PRK05580.1-4"/>
    <property type="match status" value="1"/>
</dbReference>
<dbReference type="HAMAP" id="MF_00983">
    <property type="entry name" value="PriA"/>
    <property type="match status" value="1"/>
</dbReference>
<reference evidence="14" key="1">
    <citation type="submission" date="2006-03" db="EMBL/GenBank/DDBJ databases">
        <title>Complete sequence of chromosome of Psychrobacter cryohalolentis K5.</title>
        <authorList>
            <consortium name="US DOE Joint Genome Institute"/>
            <person name="Copeland A."/>
            <person name="Lucas S."/>
            <person name="Lapidus A."/>
            <person name="Barry K."/>
            <person name="Detter J.C."/>
            <person name="Glavina del Rio T."/>
            <person name="Hammon N."/>
            <person name="Israni S."/>
            <person name="Dalin E."/>
            <person name="Tice H."/>
            <person name="Pitluck S."/>
            <person name="Brettin T."/>
            <person name="Bruce D."/>
            <person name="Han C."/>
            <person name="Tapia R."/>
            <person name="Sims D.R."/>
            <person name="Gilna P."/>
            <person name="Schmutz J."/>
            <person name="Larimer F."/>
            <person name="Land M."/>
            <person name="Hauser L."/>
            <person name="Kyrpides N."/>
            <person name="Kim E."/>
            <person name="Richardson P."/>
        </authorList>
    </citation>
    <scope>NUCLEOTIDE SEQUENCE</scope>
    <source>
        <strain evidence="14">K5</strain>
    </source>
</reference>
<feature type="binding site" evidence="12">
    <location>
        <position position="521"/>
    </location>
    <ligand>
        <name>Zn(2+)</name>
        <dbReference type="ChEBI" id="CHEBI:29105"/>
        <label>2</label>
    </ligand>
</feature>
<evidence type="ECO:0000256" key="6">
    <source>
        <dbReference type="ARBA" id="ARBA00022806"/>
    </source>
</evidence>
<dbReference type="InterPro" id="IPR041222">
    <property type="entry name" value="PriA_3primeBD"/>
</dbReference>
<keyword evidence="1 12" id="KW-0639">Primosome</keyword>
<keyword evidence="2 12" id="KW-0235">DNA replication</keyword>
<dbReference type="GO" id="GO:0006269">
    <property type="term" value="P:DNA replication, synthesis of primer"/>
    <property type="evidence" value="ECO:0007669"/>
    <property type="project" value="UniProtKB-KW"/>
</dbReference>
<dbReference type="InterPro" id="IPR001650">
    <property type="entry name" value="Helicase_C-like"/>
</dbReference>
<dbReference type="RefSeq" id="WP_011514324.1">
    <property type="nucleotide sequence ID" value="NC_007969.1"/>
</dbReference>
<comment type="catalytic activity">
    <reaction evidence="11 12">
        <text>ATP + H2O = ADP + phosphate + H(+)</text>
        <dbReference type="Rhea" id="RHEA:13065"/>
        <dbReference type="ChEBI" id="CHEBI:15377"/>
        <dbReference type="ChEBI" id="CHEBI:15378"/>
        <dbReference type="ChEBI" id="CHEBI:30616"/>
        <dbReference type="ChEBI" id="CHEBI:43474"/>
        <dbReference type="ChEBI" id="CHEBI:456216"/>
        <dbReference type="EC" id="5.6.2.4"/>
    </reaction>
</comment>
<keyword evidence="10 12" id="KW-0413">Isomerase</keyword>
<dbReference type="Pfam" id="PF00271">
    <property type="entry name" value="Helicase_C"/>
    <property type="match status" value="1"/>
</dbReference>
<dbReference type="FunFam" id="3.40.50.300:FF:000489">
    <property type="entry name" value="Primosome assembly protein PriA"/>
    <property type="match status" value="1"/>
</dbReference>